<organism evidence="2 3">
    <name type="scientific">Datura stramonium</name>
    <name type="common">Jimsonweed</name>
    <name type="synonym">Common thornapple</name>
    <dbReference type="NCBI Taxonomy" id="4076"/>
    <lineage>
        <taxon>Eukaryota</taxon>
        <taxon>Viridiplantae</taxon>
        <taxon>Streptophyta</taxon>
        <taxon>Embryophyta</taxon>
        <taxon>Tracheophyta</taxon>
        <taxon>Spermatophyta</taxon>
        <taxon>Magnoliopsida</taxon>
        <taxon>eudicotyledons</taxon>
        <taxon>Gunneridae</taxon>
        <taxon>Pentapetalae</taxon>
        <taxon>asterids</taxon>
        <taxon>lamiids</taxon>
        <taxon>Solanales</taxon>
        <taxon>Solanaceae</taxon>
        <taxon>Solanoideae</taxon>
        <taxon>Datureae</taxon>
        <taxon>Datura</taxon>
    </lineage>
</organism>
<feature type="region of interest" description="Disordered" evidence="1">
    <location>
        <begin position="24"/>
        <end position="60"/>
    </location>
</feature>
<sequence>GAKKKFSQTAHRGVRLTTQVAHGLTQRASTGATRRAATHREKARAAPSCGRWAQAEKFKG</sequence>
<comment type="caution">
    <text evidence="2">The sequence shown here is derived from an EMBL/GenBank/DDBJ whole genome shotgun (WGS) entry which is preliminary data.</text>
</comment>
<protein>
    <submittedName>
        <fullName evidence="2">Uncharacterized protein</fullName>
    </submittedName>
</protein>
<dbReference type="Proteomes" id="UP000823775">
    <property type="component" value="Unassembled WGS sequence"/>
</dbReference>
<gene>
    <name evidence="2" type="ORF">HAX54_050614</name>
</gene>
<proteinExistence type="predicted"/>
<accession>A0ABS8SX97</accession>
<feature type="compositionally biased region" description="Low complexity" evidence="1">
    <location>
        <begin position="25"/>
        <end position="35"/>
    </location>
</feature>
<evidence type="ECO:0000256" key="1">
    <source>
        <dbReference type="SAM" id="MobiDB-lite"/>
    </source>
</evidence>
<feature type="non-terminal residue" evidence="2">
    <location>
        <position position="1"/>
    </location>
</feature>
<evidence type="ECO:0000313" key="2">
    <source>
        <dbReference type="EMBL" id="MCD7463453.1"/>
    </source>
</evidence>
<keyword evidence="3" id="KW-1185">Reference proteome</keyword>
<dbReference type="EMBL" id="JACEIK010000889">
    <property type="protein sequence ID" value="MCD7463453.1"/>
    <property type="molecule type" value="Genomic_DNA"/>
</dbReference>
<evidence type="ECO:0000313" key="3">
    <source>
        <dbReference type="Proteomes" id="UP000823775"/>
    </source>
</evidence>
<reference evidence="2 3" key="1">
    <citation type="journal article" date="2021" name="BMC Genomics">
        <title>Datura genome reveals duplications of psychoactive alkaloid biosynthetic genes and high mutation rate following tissue culture.</title>
        <authorList>
            <person name="Rajewski A."/>
            <person name="Carter-House D."/>
            <person name="Stajich J."/>
            <person name="Litt A."/>
        </authorList>
    </citation>
    <scope>NUCLEOTIDE SEQUENCE [LARGE SCALE GENOMIC DNA]</scope>
    <source>
        <strain evidence="2">AR-01</strain>
    </source>
</reference>
<name>A0ABS8SX97_DATST</name>